<dbReference type="STRING" id="697281.Mahau_0489"/>
<protein>
    <recommendedName>
        <fullName evidence="3">YkgJ family cysteine cluster protein</fullName>
    </recommendedName>
</protein>
<evidence type="ECO:0000313" key="2">
    <source>
        <dbReference type="Proteomes" id="UP000008457"/>
    </source>
</evidence>
<evidence type="ECO:0008006" key="3">
    <source>
        <dbReference type="Google" id="ProtNLM"/>
    </source>
</evidence>
<organism evidence="1 2">
    <name type="scientific">Mahella australiensis (strain DSM 15567 / CIP 107919 / 50-1 BON)</name>
    <dbReference type="NCBI Taxonomy" id="697281"/>
    <lineage>
        <taxon>Bacteria</taxon>
        <taxon>Bacillati</taxon>
        <taxon>Bacillota</taxon>
        <taxon>Clostridia</taxon>
        <taxon>Thermoanaerobacterales</taxon>
        <taxon>Thermoanaerobacterales Family IV. Incertae Sedis</taxon>
        <taxon>Mahella</taxon>
    </lineage>
</organism>
<dbReference type="eggNOG" id="ENOG5030TRR">
    <property type="taxonomic scope" value="Bacteria"/>
</dbReference>
<reference evidence="1 2" key="2">
    <citation type="journal article" date="2011" name="Stand. Genomic Sci.">
        <title>Complete genome sequence of Mahella australiensis type strain (50-1 BON).</title>
        <authorList>
            <person name="Sikorski J."/>
            <person name="Teshima H."/>
            <person name="Nolan M."/>
            <person name="Lucas S."/>
            <person name="Hammon N."/>
            <person name="Deshpande S."/>
            <person name="Cheng J.F."/>
            <person name="Pitluck S."/>
            <person name="Liolios K."/>
            <person name="Pagani I."/>
            <person name="Ivanova N."/>
            <person name="Huntemann M."/>
            <person name="Mavromatis K."/>
            <person name="Ovchinikova G."/>
            <person name="Pati A."/>
            <person name="Tapia R."/>
            <person name="Han C."/>
            <person name="Goodwin L."/>
            <person name="Chen A."/>
            <person name="Palaniappan K."/>
            <person name="Land M."/>
            <person name="Hauser L."/>
            <person name="Ngatchou-Djao O.D."/>
            <person name="Rohde M."/>
            <person name="Pukall R."/>
            <person name="Spring S."/>
            <person name="Abt B."/>
            <person name="Goker M."/>
            <person name="Detter J.C."/>
            <person name="Woyke T."/>
            <person name="Bristow J."/>
            <person name="Markowitz V."/>
            <person name="Hugenholtz P."/>
            <person name="Eisen J.A."/>
            <person name="Kyrpides N.C."/>
            <person name="Klenk H.P."/>
            <person name="Lapidus A."/>
        </authorList>
    </citation>
    <scope>NUCLEOTIDE SEQUENCE [LARGE SCALE GENOMIC DNA]</scope>
    <source>
        <strain evidence="2">DSM 15567 / CIP 107919 / 50-1 BON</strain>
    </source>
</reference>
<dbReference type="AlphaFoldDB" id="F3ZYV7"/>
<accession>F3ZYV7</accession>
<reference evidence="2" key="1">
    <citation type="submission" date="2010-11" db="EMBL/GenBank/DDBJ databases">
        <title>The complete genome of Mahella australiensis DSM 15567.</title>
        <authorList>
            <consortium name="US DOE Joint Genome Institute (JGI-PGF)"/>
            <person name="Lucas S."/>
            <person name="Copeland A."/>
            <person name="Lapidus A."/>
            <person name="Bruce D."/>
            <person name="Goodwin L."/>
            <person name="Pitluck S."/>
            <person name="Kyrpides N."/>
            <person name="Mavromatis K."/>
            <person name="Pagani I."/>
            <person name="Ivanova N."/>
            <person name="Teshima H."/>
            <person name="Brettin T."/>
            <person name="Detter J.C."/>
            <person name="Han C."/>
            <person name="Tapia R."/>
            <person name="Land M."/>
            <person name="Hauser L."/>
            <person name="Markowitz V."/>
            <person name="Cheng J.-F."/>
            <person name="Hugenholtz P."/>
            <person name="Woyke T."/>
            <person name="Wu D."/>
            <person name="Spring S."/>
            <person name="Pukall R."/>
            <person name="Steenblock K."/>
            <person name="Schneider S."/>
            <person name="Klenk H.-P."/>
            <person name="Eisen J.A."/>
        </authorList>
    </citation>
    <scope>NUCLEOTIDE SEQUENCE [LARGE SCALE GENOMIC DNA]</scope>
    <source>
        <strain evidence="2">DSM 15567 / CIP 107919 / 50-1 BON</strain>
    </source>
</reference>
<dbReference type="KEGG" id="mas:Mahau_0489"/>
<keyword evidence="2" id="KW-1185">Reference proteome</keyword>
<name>F3ZYV7_MAHA5</name>
<dbReference type="RefSeq" id="WP_013780135.1">
    <property type="nucleotide sequence ID" value="NC_015520.1"/>
</dbReference>
<dbReference type="OrthoDB" id="8438824at2"/>
<proteinExistence type="predicted"/>
<sequence length="175" mass="20682">MNTLRIYKRAYHLMDVPIEGGDCGRLCGRICCTAREGWGIYLLPGEKRMVHTKMFHMKKHRRRRYNIPRDIPYLYFASCDKVCGKDSTARRYRPIQCRTYPLMPYMSGGRLMLIKNPIGQCPLSIKQLNKEFINRCFRAWEILITIPEVEHLIEHDSRLIRQGKPFAPEDCRPVH</sequence>
<dbReference type="Proteomes" id="UP000008457">
    <property type="component" value="Chromosome"/>
</dbReference>
<dbReference type="HOGENOM" id="CLU_1438135_0_0_9"/>
<evidence type="ECO:0000313" key="1">
    <source>
        <dbReference type="EMBL" id="AEE95702.1"/>
    </source>
</evidence>
<gene>
    <name evidence="1" type="ordered locus">Mahau_0489</name>
</gene>
<dbReference type="EMBL" id="CP002360">
    <property type="protein sequence ID" value="AEE95702.1"/>
    <property type="molecule type" value="Genomic_DNA"/>
</dbReference>